<feature type="compositionally biased region" description="Low complexity" evidence="1">
    <location>
        <begin position="55"/>
        <end position="71"/>
    </location>
</feature>
<feature type="compositionally biased region" description="Gly residues" evidence="1">
    <location>
        <begin position="34"/>
        <end position="44"/>
    </location>
</feature>
<sequence length="102" mass="11054">MSRKYGTPEKGKKDKVWDGTKVQKEEAEVLGKSGETGGGSGVEGVGMTQAMTGNSSQSPLLSLARPSRSGLNTTPRKEWRDGQKVNKKKNEDEEGELAEMQK</sequence>
<keyword evidence="3" id="KW-1185">Reference proteome</keyword>
<gene>
    <name evidence="2" type="ORF">RRG08_001946</name>
</gene>
<protein>
    <submittedName>
        <fullName evidence="2">Uncharacterized protein</fullName>
    </submittedName>
</protein>
<feature type="compositionally biased region" description="Acidic residues" evidence="1">
    <location>
        <begin position="92"/>
        <end position="102"/>
    </location>
</feature>
<proteinExistence type="predicted"/>
<dbReference type="EMBL" id="JAWDGP010000218">
    <property type="protein sequence ID" value="KAK3802683.1"/>
    <property type="molecule type" value="Genomic_DNA"/>
</dbReference>
<reference evidence="2" key="1">
    <citation type="journal article" date="2023" name="G3 (Bethesda)">
        <title>A reference genome for the long-term kleptoplast-retaining sea slug Elysia crispata morphotype clarki.</title>
        <authorList>
            <person name="Eastman K.E."/>
            <person name="Pendleton A.L."/>
            <person name="Shaikh M.A."/>
            <person name="Suttiyut T."/>
            <person name="Ogas R."/>
            <person name="Tomko P."/>
            <person name="Gavelis G."/>
            <person name="Widhalm J.R."/>
            <person name="Wisecaver J.H."/>
        </authorList>
    </citation>
    <scope>NUCLEOTIDE SEQUENCE</scope>
    <source>
        <strain evidence="2">ECLA1</strain>
    </source>
</reference>
<organism evidence="2 3">
    <name type="scientific">Elysia crispata</name>
    <name type="common">lettuce slug</name>
    <dbReference type="NCBI Taxonomy" id="231223"/>
    <lineage>
        <taxon>Eukaryota</taxon>
        <taxon>Metazoa</taxon>
        <taxon>Spiralia</taxon>
        <taxon>Lophotrochozoa</taxon>
        <taxon>Mollusca</taxon>
        <taxon>Gastropoda</taxon>
        <taxon>Heterobranchia</taxon>
        <taxon>Euthyneura</taxon>
        <taxon>Panpulmonata</taxon>
        <taxon>Sacoglossa</taxon>
        <taxon>Placobranchoidea</taxon>
        <taxon>Plakobranchidae</taxon>
        <taxon>Elysia</taxon>
    </lineage>
</organism>
<dbReference type="Proteomes" id="UP001283361">
    <property type="component" value="Unassembled WGS sequence"/>
</dbReference>
<feature type="compositionally biased region" description="Basic and acidic residues" evidence="1">
    <location>
        <begin position="1"/>
        <end position="29"/>
    </location>
</feature>
<evidence type="ECO:0000313" key="2">
    <source>
        <dbReference type="EMBL" id="KAK3802683.1"/>
    </source>
</evidence>
<dbReference type="AlphaFoldDB" id="A0AAE1BAS7"/>
<feature type="region of interest" description="Disordered" evidence="1">
    <location>
        <begin position="1"/>
        <end position="102"/>
    </location>
</feature>
<feature type="compositionally biased region" description="Basic and acidic residues" evidence="1">
    <location>
        <begin position="75"/>
        <end position="91"/>
    </location>
</feature>
<accession>A0AAE1BAS7</accession>
<evidence type="ECO:0000313" key="3">
    <source>
        <dbReference type="Proteomes" id="UP001283361"/>
    </source>
</evidence>
<evidence type="ECO:0000256" key="1">
    <source>
        <dbReference type="SAM" id="MobiDB-lite"/>
    </source>
</evidence>
<name>A0AAE1BAS7_9GAST</name>
<comment type="caution">
    <text evidence="2">The sequence shown here is derived from an EMBL/GenBank/DDBJ whole genome shotgun (WGS) entry which is preliminary data.</text>
</comment>